<feature type="compositionally biased region" description="Polar residues" evidence="7">
    <location>
        <begin position="1"/>
        <end position="23"/>
    </location>
</feature>
<dbReference type="GO" id="GO:0003677">
    <property type="term" value="F:DNA binding"/>
    <property type="evidence" value="ECO:0007669"/>
    <property type="project" value="TreeGrafter"/>
</dbReference>
<reference evidence="11" key="3">
    <citation type="submission" date="2025-04" db="UniProtKB">
        <authorList>
            <consortium name="RefSeq"/>
        </authorList>
    </citation>
    <scope>IDENTIFICATION</scope>
    <source>
        <strain evidence="11">CBS 781.70</strain>
    </source>
</reference>
<evidence type="ECO:0000256" key="5">
    <source>
        <dbReference type="ARBA" id="ARBA00023242"/>
    </source>
</evidence>
<dbReference type="AlphaFoldDB" id="A0A6G1FTF2"/>
<evidence type="ECO:0000313" key="10">
    <source>
        <dbReference type="Proteomes" id="UP000504638"/>
    </source>
</evidence>
<comment type="subcellular location">
    <subcellularLocation>
        <location evidence="1">Nucleus</location>
    </subcellularLocation>
</comment>
<feature type="region of interest" description="Disordered" evidence="7">
    <location>
        <begin position="91"/>
        <end position="132"/>
    </location>
</feature>
<evidence type="ECO:0000313" key="9">
    <source>
        <dbReference type="EMBL" id="KAF1809044.1"/>
    </source>
</evidence>
<dbReference type="InterPro" id="IPR003228">
    <property type="entry name" value="TFIID_TAF12_dom"/>
</dbReference>
<keyword evidence="6" id="KW-0175">Coiled coil</keyword>
<keyword evidence="4" id="KW-0804">Transcription</keyword>
<feature type="coiled-coil region" evidence="6">
    <location>
        <begin position="154"/>
        <end position="188"/>
    </location>
</feature>
<gene>
    <name evidence="9 11" type="ORF">P152DRAFT_484976</name>
</gene>
<dbReference type="Proteomes" id="UP000504638">
    <property type="component" value="Unplaced"/>
</dbReference>
<dbReference type="SUPFAM" id="SSF47113">
    <property type="entry name" value="Histone-fold"/>
    <property type="match status" value="1"/>
</dbReference>
<comment type="similarity">
    <text evidence="2">Belongs to the TAF12 family.</text>
</comment>
<evidence type="ECO:0000256" key="6">
    <source>
        <dbReference type="SAM" id="Coils"/>
    </source>
</evidence>
<keyword evidence="10" id="KW-1185">Reference proteome</keyword>
<reference evidence="9 11" key="1">
    <citation type="submission" date="2020-01" db="EMBL/GenBank/DDBJ databases">
        <authorList>
            <consortium name="DOE Joint Genome Institute"/>
            <person name="Haridas S."/>
            <person name="Albert R."/>
            <person name="Binder M."/>
            <person name="Bloem J."/>
            <person name="Labutti K."/>
            <person name="Salamov A."/>
            <person name="Andreopoulos B."/>
            <person name="Baker S.E."/>
            <person name="Barry K."/>
            <person name="Bills G."/>
            <person name="Bluhm B.H."/>
            <person name="Cannon C."/>
            <person name="Castanera R."/>
            <person name="Culley D.E."/>
            <person name="Daum C."/>
            <person name="Ezra D."/>
            <person name="Gonzalez J.B."/>
            <person name="Henrissat B."/>
            <person name="Kuo A."/>
            <person name="Liang C."/>
            <person name="Lipzen A."/>
            <person name="Lutzoni F."/>
            <person name="Magnuson J."/>
            <person name="Mondo S."/>
            <person name="Nolan M."/>
            <person name="Ohm R."/>
            <person name="Pangilinan J."/>
            <person name="Park H.-J."/>
            <person name="Ramirez L."/>
            <person name="Alfaro M."/>
            <person name="Sun H."/>
            <person name="Tritt A."/>
            <person name="Yoshinaga Y."/>
            <person name="Zwiers L.-H."/>
            <person name="Turgeon B.G."/>
            <person name="Goodwin S.B."/>
            <person name="Spatafora J.W."/>
            <person name="Crous P.W."/>
            <person name="Grigoriev I.V."/>
        </authorList>
    </citation>
    <scope>NUCLEOTIDE SEQUENCE</scope>
    <source>
        <strain evidence="9 11">CBS 781.70</strain>
    </source>
</reference>
<feature type="region of interest" description="Disordered" evidence="7">
    <location>
        <begin position="225"/>
        <end position="429"/>
    </location>
</feature>
<dbReference type="GeneID" id="54422602"/>
<sequence>MSQPTQRPNQLPQGGATNPQHPQLQFIKPEQIKNMPHLDATQKVKYESGVRQMWAIIHSKPPDSNEYKLAMNKLAEATAKLKQNYRNWMEQKAKRSGEEQGAGTQPAQQPEQSGPSQPQGQPAQTSQQQIAQQVSKIPIYLPPGIPEHETEAKLKELRQVYMNYLMKMDQLSSEVRNYNTQIKHFQGQPQGPPQQIIDARQALMVQHQTTKQYIEEFQQKQNQYRKVATGQGGADVPVKTESGISQPSQGSGHPQGIVQMSGQPPNTGSQVSQPSSATKTAASPTQMSIPGQNQYMGQNMNPMARGHMTQGGPLVNVNQSMGAPLRQMPGQVQPQQQPQQQQQQQPQQQQQNPQGPGTQSLTHADAMERAHQGRGYPATDMRGPSHAGLGHPATTFEQKSGSKMPIPKTLNVASPAPVSMGPSRPTMAGPVNGSGGVMANPVISRAPNFVLEGEAERVLSKKKLDELVRQVTGGGEGVGNEGLTPEVEEAMLQLADEFVDSVISAGCRMAKLRESSTLEIRDLQLVLERNYNIRVPGYASDEIRTVRKVIPAPGWTSKMQAIQAAKVMGGKMDI</sequence>
<dbReference type="InterPro" id="IPR037794">
    <property type="entry name" value="TAF12"/>
</dbReference>
<feature type="compositionally biased region" description="Polar residues" evidence="7">
    <location>
        <begin position="242"/>
        <end position="301"/>
    </location>
</feature>
<dbReference type="EMBL" id="ML975176">
    <property type="protein sequence ID" value="KAF1809044.1"/>
    <property type="molecule type" value="Genomic_DNA"/>
</dbReference>
<dbReference type="Pfam" id="PF03847">
    <property type="entry name" value="TFIID_20kDa"/>
    <property type="match status" value="1"/>
</dbReference>
<evidence type="ECO:0000256" key="1">
    <source>
        <dbReference type="ARBA" id="ARBA00004123"/>
    </source>
</evidence>
<feature type="region of interest" description="Disordered" evidence="7">
    <location>
        <begin position="1"/>
        <end position="25"/>
    </location>
</feature>
<feature type="domain" description="Transcription initiation factor TFIID subunit 12" evidence="8">
    <location>
        <begin position="460"/>
        <end position="533"/>
    </location>
</feature>
<evidence type="ECO:0000259" key="8">
    <source>
        <dbReference type="Pfam" id="PF03847"/>
    </source>
</evidence>
<feature type="compositionally biased region" description="Low complexity" evidence="7">
    <location>
        <begin position="327"/>
        <end position="359"/>
    </location>
</feature>
<reference evidence="11" key="2">
    <citation type="submission" date="2020-04" db="EMBL/GenBank/DDBJ databases">
        <authorList>
            <consortium name="NCBI Genome Project"/>
        </authorList>
    </citation>
    <scope>NUCLEOTIDE SEQUENCE</scope>
    <source>
        <strain evidence="11">CBS 781.70</strain>
    </source>
</reference>
<feature type="compositionally biased region" description="Low complexity" evidence="7">
    <location>
        <begin position="105"/>
        <end position="132"/>
    </location>
</feature>
<dbReference type="Gene3D" id="1.10.20.10">
    <property type="entry name" value="Histone, subunit A"/>
    <property type="match status" value="1"/>
</dbReference>
<protein>
    <recommendedName>
        <fullName evidence="8">Transcription initiation factor TFIID subunit 12 domain-containing protein</fullName>
    </recommendedName>
</protein>
<dbReference type="GO" id="GO:0005669">
    <property type="term" value="C:transcription factor TFIID complex"/>
    <property type="evidence" value="ECO:0007669"/>
    <property type="project" value="InterPro"/>
</dbReference>
<accession>A0A6G1FTF2</accession>
<dbReference type="InterPro" id="IPR009072">
    <property type="entry name" value="Histone-fold"/>
</dbReference>
<dbReference type="GO" id="GO:0046982">
    <property type="term" value="F:protein heterodimerization activity"/>
    <property type="evidence" value="ECO:0007669"/>
    <property type="project" value="InterPro"/>
</dbReference>
<dbReference type="PANTHER" id="PTHR12264:SF21">
    <property type="entry name" value="TRANSCRIPTION INITIATION FACTOR TFIID SUBUNIT 12"/>
    <property type="match status" value="1"/>
</dbReference>
<evidence type="ECO:0000256" key="2">
    <source>
        <dbReference type="ARBA" id="ARBA00007530"/>
    </source>
</evidence>
<dbReference type="GO" id="GO:0000124">
    <property type="term" value="C:SAGA complex"/>
    <property type="evidence" value="ECO:0007669"/>
    <property type="project" value="InterPro"/>
</dbReference>
<name>A0A6G1FTF2_9PEZI</name>
<evidence type="ECO:0000256" key="4">
    <source>
        <dbReference type="ARBA" id="ARBA00023163"/>
    </source>
</evidence>
<dbReference type="OrthoDB" id="2193432at2759"/>
<evidence type="ECO:0000313" key="11">
    <source>
        <dbReference type="RefSeq" id="XP_033530675.1"/>
    </source>
</evidence>
<dbReference type="GO" id="GO:0017025">
    <property type="term" value="F:TBP-class protein binding"/>
    <property type="evidence" value="ECO:0007669"/>
    <property type="project" value="TreeGrafter"/>
</dbReference>
<evidence type="ECO:0000256" key="7">
    <source>
        <dbReference type="SAM" id="MobiDB-lite"/>
    </source>
</evidence>
<keyword evidence="5" id="KW-0539">Nucleus</keyword>
<organism evidence="9">
    <name type="scientific">Eremomyces bilateralis CBS 781.70</name>
    <dbReference type="NCBI Taxonomy" id="1392243"/>
    <lineage>
        <taxon>Eukaryota</taxon>
        <taxon>Fungi</taxon>
        <taxon>Dikarya</taxon>
        <taxon>Ascomycota</taxon>
        <taxon>Pezizomycotina</taxon>
        <taxon>Dothideomycetes</taxon>
        <taxon>Dothideomycetes incertae sedis</taxon>
        <taxon>Eremomycetales</taxon>
        <taxon>Eremomycetaceae</taxon>
        <taxon>Eremomyces</taxon>
    </lineage>
</organism>
<evidence type="ECO:0000256" key="3">
    <source>
        <dbReference type="ARBA" id="ARBA00023015"/>
    </source>
</evidence>
<dbReference type="FunFam" id="1.10.20.10:FF:000037">
    <property type="entry name" value="Transcription initiation factor TFIID subunit 12"/>
    <property type="match status" value="1"/>
</dbReference>
<dbReference type="PANTHER" id="PTHR12264">
    <property type="entry name" value="TRANSCRIPTION INITIATION FACTOR TFIID SUBUNIT 12"/>
    <property type="match status" value="1"/>
</dbReference>
<dbReference type="CDD" id="cd07981">
    <property type="entry name" value="HFD_TAF12"/>
    <property type="match status" value="1"/>
</dbReference>
<proteinExistence type="inferred from homology"/>
<dbReference type="RefSeq" id="XP_033530675.1">
    <property type="nucleotide sequence ID" value="XM_033682032.1"/>
</dbReference>
<keyword evidence="3" id="KW-0805">Transcription regulation</keyword>
<dbReference type="GO" id="GO:0051123">
    <property type="term" value="P:RNA polymerase II preinitiation complex assembly"/>
    <property type="evidence" value="ECO:0007669"/>
    <property type="project" value="TreeGrafter"/>
</dbReference>